<dbReference type="PANTHER" id="PTHR10039:SF14">
    <property type="entry name" value="NACHT DOMAIN-CONTAINING PROTEIN"/>
    <property type="match status" value="1"/>
</dbReference>
<dbReference type="GO" id="GO:0016042">
    <property type="term" value="P:lipid catabolic process"/>
    <property type="evidence" value="ECO:0007669"/>
    <property type="project" value="UniProtKB-UniRule"/>
</dbReference>
<gene>
    <name evidence="9" type="ORF">FALBO_7156</name>
</gene>
<dbReference type="SUPFAM" id="SSF48403">
    <property type="entry name" value="Ankyrin repeat"/>
    <property type="match status" value="2"/>
</dbReference>
<dbReference type="InterPro" id="IPR056884">
    <property type="entry name" value="NPHP3-like_N"/>
</dbReference>
<dbReference type="Gene3D" id="3.40.1090.10">
    <property type="entry name" value="Cytosolic phospholipase A2 catalytic domain"/>
    <property type="match status" value="1"/>
</dbReference>
<evidence type="ECO:0000256" key="3">
    <source>
        <dbReference type="ARBA" id="ARBA00023098"/>
    </source>
</evidence>
<keyword evidence="5" id="KW-0040">ANK repeat</keyword>
<feature type="repeat" description="ANK" evidence="5">
    <location>
        <begin position="1594"/>
        <end position="1621"/>
    </location>
</feature>
<feature type="repeat" description="ANK" evidence="5">
    <location>
        <begin position="1264"/>
        <end position="1296"/>
    </location>
</feature>
<dbReference type="Proteomes" id="UP000554235">
    <property type="component" value="Unassembled WGS sequence"/>
</dbReference>
<dbReference type="InterPro" id="IPR036770">
    <property type="entry name" value="Ankyrin_rpt-contain_sf"/>
</dbReference>
<evidence type="ECO:0000259" key="8">
    <source>
        <dbReference type="PROSITE" id="PS51635"/>
    </source>
</evidence>
<dbReference type="CDD" id="cd07216">
    <property type="entry name" value="Pat17_PNPLA8_PNPLA9_like3"/>
    <property type="match status" value="1"/>
</dbReference>
<dbReference type="SMART" id="SM00248">
    <property type="entry name" value="ANK"/>
    <property type="match status" value="10"/>
</dbReference>
<dbReference type="InterPro" id="IPR027417">
    <property type="entry name" value="P-loop_NTPase"/>
</dbReference>
<feature type="domain" description="NACHT" evidence="7">
    <location>
        <begin position="406"/>
        <end position="562"/>
    </location>
</feature>
<comment type="caution">
    <text evidence="9">The sequence shown here is derived from an EMBL/GenBank/DDBJ whole genome shotgun (WGS) entry which is preliminary data.</text>
</comment>
<organism evidence="9 10">
    <name type="scientific">Fusarium albosuccineum</name>
    <dbReference type="NCBI Taxonomy" id="1237068"/>
    <lineage>
        <taxon>Eukaryota</taxon>
        <taxon>Fungi</taxon>
        <taxon>Dikarya</taxon>
        <taxon>Ascomycota</taxon>
        <taxon>Pezizomycotina</taxon>
        <taxon>Sordariomycetes</taxon>
        <taxon>Hypocreomycetidae</taxon>
        <taxon>Hypocreales</taxon>
        <taxon>Nectriaceae</taxon>
        <taxon>Fusarium</taxon>
        <taxon>Fusarium decemcellulare species complex</taxon>
    </lineage>
</organism>
<evidence type="ECO:0000256" key="5">
    <source>
        <dbReference type="PROSITE-ProRule" id="PRU00023"/>
    </source>
</evidence>
<dbReference type="PROSITE" id="PS50088">
    <property type="entry name" value="ANK_REPEAT"/>
    <property type="match status" value="5"/>
</dbReference>
<feature type="domain" description="PNPLA" evidence="8">
    <location>
        <begin position="15"/>
        <end position="223"/>
    </location>
</feature>
<dbReference type="GO" id="GO:0004623">
    <property type="term" value="F:phospholipase A2 activity"/>
    <property type="evidence" value="ECO:0007669"/>
    <property type="project" value="UniProtKB-EC"/>
</dbReference>
<dbReference type="Pfam" id="PF00023">
    <property type="entry name" value="Ank"/>
    <property type="match status" value="3"/>
</dbReference>
<dbReference type="PROSITE" id="PS51635">
    <property type="entry name" value="PNPLA"/>
    <property type="match status" value="1"/>
</dbReference>
<protein>
    <recommendedName>
        <fullName evidence="1">phospholipase A2</fullName>
        <ecNumber evidence="1">3.1.1.4</ecNumber>
    </recommendedName>
</protein>
<keyword evidence="6" id="KW-0378">Hydrolase</keyword>
<dbReference type="Gene3D" id="3.40.50.300">
    <property type="entry name" value="P-loop containing nucleotide triphosphate hydrolases"/>
    <property type="match status" value="1"/>
</dbReference>
<feature type="short sequence motif" description="GXGXXG" evidence="6">
    <location>
        <begin position="19"/>
        <end position="24"/>
    </location>
</feature>
<keyword evidence="10" id="KW-1185">Reference proteome</keyword>
<dbReference type="Pfam" id="PF01734">
    <property type="entry name" value="Patatin"/>
    <property type="match status" value="1"/>
</dbReference>
<dbReference type="InterPro" id="IPR016035">
    <property type="entry name" value="Acyl_Trfase/lysoPLipase"/>
</dbReference>
<name>A0A8H4PB44_9HYPO</name>
<dbReference type="PROSITE" id="PS50297">
    <property type="entry name" value="ANK_REP_REGION"/>
    <property type="match status" value="3"/>
</dbReference>
<dbReference type="InterPro" id="IPR054471">
    <property type="entry name" value="GPIID_WHD"/>
</dbReference>
<dbReference type="EMBL" id="JAADYS010000946">
    <property type="protein sequence ID" value="KAF4465990.1"/>
    <property type="molecule type" value="Genomic_DNA"/>
</dbReference>
<dbReference type="Gene3D" id="1.25.40.20">
    <property type="entry name" value="Ankyrin repeat-containing domain"/>
    <property type="match status" value="3"/>
</dbReference>
<feature type="repeat" description="ANK" evidence="5">
    <location>
        <begin position="976"/>
        <end position="1002"/>
    </location>
</feature>
<dbReference type="Pfam" id="PF22939">
    <property type="entry name" value="WHD_GPIID"/>
    <property type="match status" value="1"/>
</dbReference>
<dbReference type="SUPFAM" id="SSF52151">
    <property type="entry name" value="FabD/lysophospholipase-like"/>
    <property type="match status" value="1"/>
</dbReference>
<evidence type="ECO:0000313" key="10">
    <source>
        <dbReference type="Proteomes" id="UP000554235"/>
    </source>
</evidence>
<dbReference type="Pfam" id="PF24883">
    <property type="entry name" value="NPHP3_N"/>
    <property type="match status" value="1"/>
</dbReference>
<dbReference type="GO" id="GO:0046486">
    <property type="term" value="P:glycerolipid metabolic process"/>
    <property type="evidence" value="ECO:0007669"/>
    <property type="project" value="UniProtKB-ARBA"/>
</dbReference>
<dbReference type="PANTHER" id="PTHR10039">
    <property type="entry name" value="AMELOGENIN"/>
    <property type="match status" value="1"/>
</dbReference>
<evidence type="ECO:0000256" key="6">
    <source>
        <dbReference type="PROSITE-ProRule" id="PRU01161"/>
    </source>
</evidence>
<dbReference type="EC" id="3.1.1.4" evidence="1"/>
<feature type="active site" description="Nucleophile" evidence="6">
    <location>
        <position position="61"/>
    </location>
</feature>
<feature type="repeat" description="ANK" evidence="5">
    <location>
        <begin position="1463"/>
        <end position="1495"/>
    </location>
</feature>
<dbReference type="InterPro" id="IPR002110">
    <property type="entry name" value="Ankyrin_rpt"/>
</dbReference>
<keyword evidence="2" id="KW-0677">Repeat</keyword>
<accession>A0A8H4PB44</accession>
<evidence type="ECO:0000313" key="9">
    <source>
        <dbReference type="EMBL" id="KAF4465990.1"/>
    </source>
</evidence>
<evidence type="ECO:0000259" key="7">
    <source>
        <dbReference type="PROSITE" id="PS50837"/>
    </source>
</evidence>
<proteinExistence type="predicted"/>
<comment type="catalytic activity">
    <reaction evidence="4">
        <text>a 1,2-diacyl-sn-glycero-3-phosphocholine + H2O = a 1-acyl-sn-glycero-3-phosphocholine + a fatty acid + H(+)</text>
        <dbReference type="Rhea" id="RHEA:15801"/>
        <dbReference type="ChEBI" id="CHEBI:15377"/>
        <dbReference type="ChEBI" id="CHEBI:15378"/>
        <dbReference type="ChEBI" id="CHEBI:28868"/>
        <dbReference type="ChEBI" id="CHEBI:57643"/>
        <dbReference type="ChEBI" id="CHEBI:58168"/>
        <dbReference type="EC" id="3.1.1.4"/>
    </reaction>
    <physiologicalReaction direction="left-to-right" evidence="4">
        <dbReference type="Rhea" id="RHEA:15802"/>
    </physiologicalReaction>
</comment>
<evidence type="ECO:0000256" key="1">
    <source>
        <dbReference type="ARBA" id="ARBA00013278"/>
    </source>
</evidence>
<feature type="repeat" description="ANK" evidence="5">
    <location>
        <begin position="1560"/>
        <end position="1593"/>
    </location>
</feature>
<dbReference type="InterPro" id="IPR007111">
    <property type="entry name" value="NACHT_NTPase"/>
</dbReference>
<dbReference type="PROSITE" id="PS50837">
    <property type="entry name" value="NACHT"/>
    <property type="match status" value="1"/>
</dbReference>
<evidence type="ECO:0000256" key="2">
    <source>
        <dbReference type="ARBA" id="ARBA00022737"/>
    </source>
</evidence>
<sequence length="1720" mass="191051">MAATIPAGQRPLRLLSLDGGGIRGLSSIIILKEIMRQVNRDVPANQHLQPWQVFDLIGGTSTGGIIAAMLGRLRMSLKECEEAYLKLGKDIFEPKRARWDGRRLVDFVQANEKFDSSILESSIKTIIGEKTGDENSPLKPLNAPADVDCKVFVCSVLEVNSEPVFLRTYEAGSLADPLSDDFELWQALRATSAASTFFDAYQHGVKKFVDGGFAYNNPVQRVMVEAADLWGNNRPTVLISIGTGESLGESLGGNLMELAQRMARLVTQTERTADDFSSSHRTMVDEGMYFRFNVPGLATIGMQEYKEVHAIDGHTIGYLNKGPTGRDLSAVVRKIRDIRDTDDLDSTDLKVVDLDKQDQECMQALFLRAGDYENHRAQLDSPVDGTCFWISQHPKFTNFRDSKNPSLLWITGNPGCGKSVLARFLADRFGSVVEAGENGALAPIVCSFFFKDGQDRRTQSQSAVSALLHQLFTARPILSQFGRAEYAAKGNDFTQSPETVWQIMCEACSRVPQREVICIVDALDECSEHSRNRFIRMVLSTFLVPDAKKTAGSLKVLVTSRPWPEIEAKFGPNSTIRLRGEDETRALAHDIGIVVERRVQDLECNGILTTETGRIVKKILSEKADGTFLWISLALESIISLRSRTLSAVEQKLAGIPKDLDALYAHALPESDDETEVENSRRLLSIMLAATRMLSLDEIGICLSLDSTTKELCHMEREPDLNHTVKSLGGFFIRIAQSKVSLVHQTAREYLLRDDNVVIGKSWKHSISLIESNLTLAHKCVQFLVLPDWAHYVEELTNERSLGMYAERLLNALKVGERGFYKYAARNWFKHIKASSNNDDLLPEELRGAIHTLCDQSKTTFAIWWSCYAGSDFWGKGYSGKYHLHYAVDQGDLVVLREILRANSLPITAESSFGCDLLTTATKQNRHEVLHWILSTFASRSLDTGPALITAIRNGNKSSVEGIIEKGNPDINRRYSGETPLEIAVRVGEMGILQLLLDRGANPCDEGALKEAAHPLCEAIMCFLVRKIQSVQCNDPNQSTDFLQRALEMALTQNMAVEVVNLVINQGLGLSSRFSLPFQLANAARKGDVYDVMRLVGDGPCDHRGIALILGSYHPEILDVLLGTQNYDRNQIWTAFRYLDSGMAGFYRKLLSSRTDAGYTAQRSPLLATNRSMREEDKCLQLFLRSLTGLEIKFPNNAITHLLCCVSGMDESRLRTSKARLRKALNDMTQETAASFFTLASLFGAAEVIYDTSPQFDVNLKDRHGMTPLMAAVLARSNKLVYYLLELGANPGTISWYEPSEVDVAIEGMAGSRKALTMDLAGWNGHDDWLNPSTPAQAQTEALRRYLSAEAIDWIWETIWAVLDRHTFVESPLSLGRKYQISAFKEPSKASSRFNSATLFNNQPTAVAQYALGFLEYKNLFKTSRDDAIRYFIDLQELDYTFFDDVPARLVLPTLRAPSLTLNGRLALHLAAERGLDSLILELIRREQSVSVVDEEGRTPLHYYAGSDISTVKAMLDAGASLEAVDKAGYTPLHTAIKFYSTSAEIFIQLGSSVNAKTHDDRTPLHEAVEQGPSLSLVKGLLERGAEPLARDASGLTPLHYAIREADLMGYTEIVKYLVQKTINTGEPLAVRNGHSGTAMDDVMELLGSTSRWEYSGLEQDDILNFYNRDVASIRMRADSLPLEEGFWDDHLSGAESSVSDSGWEIDGREGDSCLGLATT</sequence>
<feature type="active site" description="Proton acceptor" evidence="6">
    <location>
        <position position="210"/>
    </location>
</feature>
<dbReference type="Pfam" id="PF12796">
    <property type="entry name" value="Ank_2"/>
    <property type="match status" value="2"/>
</dbReference>
<dbReference type="InterPro" id="IPR002641">
    <property type="entry name" value="PNPLA_dom"/>
</dbReference>
<evidence type="ECO:0000256" key="4">
    <source>
        <dbReference type="ARBA" id="ARBA00023422"/>
    </source>
</evidence>
<dbReference type="OrthoDB" id="1658288at2759"/>
<dbReference type="SUPFAM" id="SSF52540">
    <property type="entry name" value="P-loop containing nucleoside triphosphate hydrolases"/>
    <property type="match status" value="1"/>
</dbReference>
<keyword evidence="3 6" id="KW-0443">Lipid metabolism</keyword>
<keyword evidence="6" id="KW-0442">Lipid degradation</keyword>
<feature type="short sequence motif" description="DGA/G" evidence="6">
    <location>
        <begin position="210"/>
        <end position="212"/>
    </location>
</feature>
<feature type="short sequence motif" description="GXSXG" evidence="6">
    <location>
        <begin position="59"/>
        <end position="63"/>
    </location>
</feature>
<reference evidence="9 10" key="1">
    <citation type="submission" date="2020-01" db="EMBL/GenBank/DDBJ databases">
        <title>Identification and distribution of gene clusters putatively required for synthesis of sphingolipid metabolism inhibitors in phylogenetically diverse species of the filamentous fungus Fusarium.</title>
        <authorList>
            <person name="Kim H.-S."/>
            <person name="Busman M."/>
            <person name="Brown D.W."/>
            <person name="Divon H."/>
            <person name="Uhlig S."/>
            <person name="Proctor R.H."/>
        </authorList>
    </citation>
    <scope>NUCLEOTIDE SEQUENCE [LARGE SCALE GENOMIC DNA]</scope>
    <source>
        <strain evidence="9 10">NRRL 20459</strain>
    </source>
</reference>